<dbReference type="EC" id="3.2.1.22" evidence="5"/>
<dbReference type="InterPro" id="IPR002241">
    <property type="entry name" value="Glyco_hydro_27"/>
</dbReference>
<dbReference type="CDD" id="cd14792">
    <property type="entry name" value="GH27"/>
    <property type="match status" value="1"/>
</dbReference>
<keyword evidence="2 6" id="KW-0732">Signal</keyword>
<evidence type="ECO:0000313" key="8">
    <source>
        <dbReference type="EMBL" id="MBB3878542.1"/>
    </source>
</evidence>
<feature type="signal peptide" evidence="6">
    <location>
        <begin position="1"/>
        <end position="24"/>
    </location>
</feature>
<comment type="similarity">
    <text evidence="1 5">Belongs to the glycosyl hydrolase 27 family.</text>
</comment>
<keyword evidence="5" id="KW-1015">Disulfide bond</keyword>
<dbReference type="GO" id="GO:0005975">
    <property type="term" value="P:carbohydrate metabolic process"/>
    <property type="evidence" value="ECO:0007669"/>
    <property type="project" value="InterPro"/>
</dbReference>
<dbReference type="PANTHER" id="PTHR11452">
    <property type="entry name" value="ALPHA-GALACTOSIDASE/ALPHA-N-ACETYLGALACTOSAMINIDASE"/>
    <property type="match status" value="1"/>
</dbReference>
<dbReference type="AlphaFoldDB" id="A0A7W6A8F5"/>
<dbReference type="PRINTS" id="PR00740">
    <property type="entry name" value="GLHYDRLASE27"/>
</dbReference>
<feature type="chain" id="PRO_5031351827" description="Alpha-galactosidase" evidence="6">
    <location>
        <begin position="25"/>
        <end position="640"/>
    </location>
</feature>
<dbReference type="SUPFAM" id="SSF51445">
    <property type="entry name" value="(Trans)glycosidases"/>
    <property type="match status" value="1"/>
</dbReference>
<dbReference type="PANTHER" id="PTHR11452:SF80">
    <property type="entry name" value="ALPHA-GALACTOSIDASE 1"/>
    <property type="match status" value="1"/>
</dbReference>
<dbReference type="Gene3D" id="2.60.40.1180">
    <property type="entry name" value="Golgi alpha-mannosidase II"/>
    <property type="match status" value="1"/>
</dbReference>
<evidence type="ECO:0000256" key="5">
    <source>
        <dbReference type="RuleBase" id="RU361168"/>
    </source>
</evidence>
<dbReference type="SUPFAM" id="SSF51011">
    <property type="entry name" value="Glycosyl hydrolase domain"/>
    <property type="match status" value="1"/>
</dbReference>
<dbReference type="InterPro" id="IPR038637">
    <property type="entry name" value="NPCBM_sf"/>
</dbReference>
<dbReference type="InterPro" id="IPR041233">
    <property type="entry name" value="Melibiase_C"/>
</dbReference>
<reference evidence="8 9" key="1">
    <citation type="submission" date="2020-08" db="EMBL/GenBank/DDBJ databases">
        <title>Genomic Encyclopedia of Type Strains, Phase IV (KMG-IV): sequencing the most valuable type-strain genomes for metagenomic binning, comparative biology and taxonomic classification.</title>
        <authorList>
            <person name="Goeker M."/>
        </authorList>
    </citation>
    <scope>NUCLEOTIDE SEQUENCE [LARGE SCALE GENOMIC DNA]</scope>
    <source>
        <strain evidence="8 9">DSM 19512</strain>
    </source>
</reference>
<dbReference type="SMART" id="SM00776">
    <property type="entry name" value="NPCBM"/>
    <property type="match status" value="1"/>
</dbReference>
<evidence type="ECO:0000256" key="4">
    <source>
        <dbReference type="ARBA" id="ARBA00023295"/>
    </source>
</evidence>
<dbReference type="GO" id="GO:0004557">
    <property type="term" value="F:alpha-galactosidase activity"/>
    <property type="evidence" value="ECO:0007669"/>
    <property type="project" value="UniProtKB-EC"/>
</dbReference>
<dbReference type="SUPFAM" id="SSF49785">
    <property type="entry name" value="Galactose-binding domain-like"/>
    <property type="match status" value="1"/>
</dbReference>
<name>A0A7W6A8F5_9SPHN</name>
<evidence type="ECO:0000256" key="2">
    <source>
        <dbReference type="ARBA" id="ARBA00022729"/>
    </source>
</evidence>
<dbReference type="Gene3D" id="2.60.120.1060">
    <property type="entry name" value="NPCBM/NEW2 domain"/>
    <property type="match status" value="1"/>
</dbReference>
<dbReference type="Pfam" id="PF17801">
    <property type="entry name" value="Melibiase_C"/>
    <property type="match status" value="1"/>
</dbReference>
<dbReference type="EMBL" id="JACIDH010000002">
    <property type="protein sequence ID" value="MBB3878542.1"/>
    <property type="molecule type" value="Genomic_DNA"/>
</dbReference>
<dbReference type="InterPro" id="IPR013222">
    <property type="entry name" value="Glyco_hyd_98_carb-bd"/>
</dbReference>
<sequence length="640" mass="69571">MRRIKQACLAGAAVVACLSSTGIAQTAPAKTDPLAPTGRWTANQDGQAALPPMGWNSWNAFNSDVDEEKVMASAQLIVDKGLAAAGYRYINIDDGWWLRRRQPDGRLVIRADKFPSAKAGANQQTSFRPLTDRLHAMGFKAGIYSDIGRNSCGQVYTPNFANQPEGTVAEREVGLYGHIDQDIALYFREWGFDYIKVDGCGIRGLGKDSDHVRKGDYRELAPLIDMNSLARTDIPAVRALYDHVATALKRENPDGDYLFSLCLWGSSNVRNWGKQIGNVSRTSDDITPHWSRMLTNFDTSATRALYAHAHTWNDPDMLFVGSGEFDADHMTEARSHFALWAMMNAPMLIGFDLRKANTEQLALLGNRAIIALNQDAAGHQAVPAYLSDDVQIFVKTLANGDKAVAILNRTAAPVQPTLTADHLKLRGDRPVAMTDLWSGQKASFTGNTRLTVAPHQTLIYRVTGQRRLTGGHYLSETPGDVNPAEDGVVTPEGDPTIHHELSPWGGSNGPGDFPQYGGWGGAQADRTPFGRPLRMAGKVYDTGLGVLANSRLEVRNPGQSRFAATVGIDDSATARGRRVVFEVYGDGKLLARSQPATLNGTPATIEADVRGRKLIELVARADSAPDAALPVAWGEARLLD</sequence>
<proteinExistence type="inferred from homology"/>
<protein>
    <recommendedName>
        <fullName evidence="5">Alpha-galactosidase</fullName>
        <ecNumber evidence="5">3.2.1.22</ecNumber>
    </recommendedName>
    <alternativeName>
        <fullName evidence="5">Melibiase</fullName>
    </alternativeName>
</protein>
<organism evidence="8 9">
    <name type="scientific">Sphingomonas pseudosanguinis</name>
    <dbReference type="NCBI Taxonomy" id="413712"/>
    <lineage>
        <taxon>Bacteria</taxon>
        <taxon>Pseudomonadati</taxon>
        <taxon>Pseudomonadota</taxon>
        <taxon>Alphaproteobacteria</taxon>
        <taxon>Sphingomonadales</taxon>
        <taxon>Sphingomonadaceae</taxon>
        <taxon>Sphingomonas</taxon>
    </lineage>
</organism>
<dbReference type="PROSITE" id="PS51257">
    <property type="entry name" value="PROKAR_LIPOPROTEIN"/>
    <property type="match status" value="1"/>
</dbReference>
<dbReference type="Pfam" id="PF16499">
    <property type="entry name" value="Melibiase_2"/>
    <property type="match status" value="1"/>
</dbReference>
<dbReference type="RefSeq" id="WP_183950738.1">
    <property type="nucleotide sequence ID" value="NZ_JACIDH010000002.1"/>
</dbReference>
<keyword evidence="9" id="KW-1185">Reference proteome</keyword>
<feature type="domain" description="Glycosyl hydrolase family 98 putative carbohydrate-binding module" evidence="7">
    <location>
        <begin position="491"/>
        <end position="640"/>
    </location>
</feature>
<gene>
    <name evidence="8" type="ORF">GGR48_000955</name>
</gene>
<dbReference type="InterPro" id="IPR013785">
    <property type="entry name" value="Aldolase_TIM"/>
</dbReference>
<dbReference type="InterPro" id="IPR013780">
    <property type="entry name" value="Glyco_hydro_b"/>
</dbReference>
<dbReference type="Gene3D" id="3.20.20.70">
    <property type="entry name" value="Aldolase class I"/>
    <property type="match status" value="1"/>
</dbReference>
<evidence type="ECO:0000256" key="1">
    <source>
        <dbReference type="ARBA" id="ARBA00009743"/>
    </source>
</evidence>
<comment type="caution">
    <text evidence="8">The sequence shown here is derived from an EMBL/GenBank/DDBJ whole genome shotgun (WGS) entry which is preliminary data.</text>
</comment>
<keyword evidence="4 5" id="KW-0326">Glycosidase</keyword>
<dbReference type="InterPro" id="IPR008979">
    <property type="entry name" value="Galactose-bd-like_sf"/>
</dbReference>
<evidence type="ECO:0000259" key="7">
    <source>
        <dbReference type="SMART" id="SM00776"/>
    </source>
</evidence>
<evidence type="ECO:0000256" key="6">
    <source>
        <dbReference type="SAM" id="SignalP"/>
    </source>
</evidence>
<accession>A0A7W6A8F5</accession>
<dbReference type="InterPro" id="IPR017853">
    <property type="entry name" value="GH"/>
</dbReference>
<dbReference type="Proteomes" id="UP000538670">
    <property type="component" value="Unassembled WGS sequence"/>
</dbReference>
<keyword evidence="3 5" id="KW-0378">Hydrolase</keyword>
<evidence type="ECO:0000256" key="3">
    <source>
        <dbReference type="ARBA" id="ARBA00022801"/>
    </source>
</evidence>
<comment type="catalytic activity">
    <reaction evidence="5">
        <text>Hydrolysis of terminal, non-reducing alpha-D-galactose residues in alpha-D-galactosides, including galactose oligosaccharides, galactomannans and galactolipids.</text>
        <dbReference type="EC" id="3.2.1.22"/>
    </reaction>
</comment>
<dbReference type="Pfam" id="PF08305">
    <property type="entry name" value="NPCBM"/>
    <property type="match status" value="1"/>
</dbReference>
<evidence type="ECO:0000313" key="9">
    <source>
        <dbReference type="Proteomes" id="UP000538670"/>
    </source>
</evidence>